<evidence type="ECO:0000313" key="1">
    <source>
        <dbReference type="EMBL" id="CAD8075969.1"/>
    </source>
</evidence>
<dbReference type="Proteomes" id="UP000688137">
    <property type="component" value="Unassembled WGS sequence"/>
</dbReference>
<reference evidence="1" key="1">
    <citation type="submission" date="2021-01" db="EMBL/GenBank/DDBJ databases">
        <authorList>
            <consortium name="Genoscope - CEA"/>
            <person name="William W."/>
        </authorList>
    </citation>
    <scope>NUCLEOTIDE SEQUENCE</scope>
</reference>
<evidence type="ECO:0000313" key="2">
    <source>
        <dbReference type="Proteomes" id="UP000688137"/>
    </source>
</evidence>
<organism evidence="1 2">
    <name type="scientific">Paramecium primaurelia</name>
    <dbReference type="NCBI Taxonomy" id="5886"/>
    <lineage>
        <taxon>Eukaryota</taxon>
        <taxon>Sar</taxon>
        <taxon>Alveolata</taxon>
        <taxon>Ciliophora</taxon>
        <taxon>Intramacronucleata</taxon>
        <taxon>Oligohymenophorea</taxon>
        <taxon>Peniculida</taxon>
        <taxon>Parameciidae</taxon>
        <taxon>Paramecium</taxon>
    </lineage>
</organism>
<protein>
    <submittedName>
        <fullName evidence="1">Uncharacterized protein</fullName>
    </submittedName>
</protein>
<dbReference type="EMBL" id="CAJJDM010000055">
    <property type="protein sequence ID" value="CAD8075969.1"/>
    <property type="molecule type" value="Genomic_DNA"/>
</dbReference>
<sequence length="163" mass="18789">MSKQLMQVYGSFSEHVLQKELQKNPYTQKFLILILLPFEKETVNFVVTIFQNSNGYSKTSFLQILLCFSNQFPYFSIFISSVDLSDIPSFQITLTETVDNEESKTGKSNNISKITQTFQTQIGMDFKIKSLELSRTIYYSPLVLQVPISTLLKFHPSSFKVRV</sequence>
<dbReference type="AlphaFoldDB" id="A0A8S1M854"/>
<comment type="caution">
    <text evidence="1">The sequence shown here is derived from an EMBL/GenBank/DDBJ whole genome shotgun (WGS) entry which is preliminary data.</text>
</comment>
<gene>
    <name evidence="1" type="ORF">PPRIM_AZ9-3.1.T0550168</name>
</gene>
<name>A0A8S1M854_PARPR</name>
<keyword evidence="2" id="KW-1185">Reference proteome</keyword>
<accession>A0A8S1M854</accession>
<proteinExistence type="predicted"/>